<comment type="caution">
    <text evidence="3">The sequence shown here is derived from an EMBL/GenBank/DDBJ whole genome shotgun (WGS) entry which is preliminary data.</text>
</comment>
<feature type="compositionally biased region" description="Polar residues" evidence="2">
    <location>
        <begin position="243"/>
        <end position="253"/>
    </location>
</feature>
<protein>
    <recommendedName>
        <fullName evidence="1">Vacuolar ATPase assembly protein VMA22</fullName>
    </recommendedName>
</protein>
<gene>
    <name evidence="3" type="ORF">HF325_002406</name>
</gene>
<dbReference type="PANTHER" id="PTHR31996">
    <property type="entry name" value="COILED-COIL DOMAIN-CONTAINING PROTEIN 115"/>
    <property type="match status" value="1"/>
</dbReference>
<organism evidence="3 4">
    <name type="scientific">Metschnikowia pulcherrima</name>
    <dbReference type="NCBI Taxonomy" id="27326"/>
    <lineage>
        <taxon>Eukaryota</taxon>
        <taxon>Fungi</taxon>
        <taxon>Dikarya</taxon>
        <taxon>Ascomycota</taxon>
        <taxon>Saccharomycotina</taxon>
        <taxon>Pichiomycetes</taxon>
        <taxon>Metschnikowiaceae</taxon>
        <taxon>Metschnikowia</taxon>
    </lineage>
</organism>
<evidence type="ECO:0000256" key="1">
    <source>
        <dbReference type="ARBA" id="ARBA00093634"/>
    </source>
</evidence>
<feature type="compositionally biased region" description="Polar residues" evidence="2">
    <location>
        <begin position="216"/>
        <end position="228"/>
    </location>
</feature>
<dbReference type="AlphaFoldDB" id="A0A8H7LAT1"/>
<feature type="compositionally biased region" description="Basic and acidic residues" evidence="2">
    <location>
        <begin position="40"/>
        <end position="58"/>
    </location>
</feature>
<feature type="compositionally biased region" description="Basic and acidic residues" evidence="2">
    <location>
        <begin position="229"/>
        <end position="242"/>
    </location>
</feature>
<dbReference type="InterPro" id="IPR040357">
    <property type="entry name" value="Vma22/CCDC115"/>
</dbReference>
<proteinExistence type="predicted"/>
<feature type="compositionally biased region" description="Basic and acidic residues" evidence="2">
    <location>
        <begin position="203"/>
        <end position="213"/>
    </location>
</feature>
<keyword evidence="4" id="KW-1185">Reference proteome</keyword>
<reference evidence="3" key="1">
    <citation type="submission" date="2020-10" db="EMBL/GenBank/DDBJ databases">
        <title>The Whole-Genome Sequence of Metschnikowia persimmonesis, a Novel Endophytic Yeast Species Isolated from Medicinal Plant Diospyros kaki Thumb.</title>
        <authorList>
            <person name="Rahmat E."/>
            <person name="Kang Y."/>
        </authorList>
    </citation>
    <scope>NUCLEOTIDE SEQUENCE</scope>
    <source>
        <strain evidence="3">KIOM G15050</strain>
    </source>
</reference>
<feature type="region of interest" description="Disordered" evidence="2">
    <location>
        <begin position="203"/>
        <end position="295"/>
    </location>
</feature>
<evidence type="ECO:0000256" key="2">
    <source>
        <dbReference type="SAM" id="MobiDB-lite"/>
    </source>
</evidence>
<dbReference type="GO" id="GO:0051082">
    <property type="term" value="F:unfolded protein binding"/>
    <property type="evidence" value="ECO:0007669"/>
    <property type="project" value="TreeGrafter"/>
</dbReference>
<dbReference type="PANTHER" id="PTHR31996:SF2">
    <property type="entry name" value="COILED-COIL DOMAIN-CONTAINING PROTEIN 115"/>
    <property type="match status" value="1"/>
</dbReference>
<dbReference type="OrthoDB" id="408631at2759"/>
<dbReference type="GO" id="GO:0070072">
    <property type="term" value="P:vacuolar proton-transporting V-type ATPase complex assembly"/>
    <property type="evidence" value="ECO:0007669"/>
    <property type="project" value="InterPro"/>
</dbReference>
<dbReference type="GO" id="GO:1990871">
    <property type="term" value="C:Vma12-Vma22 assembly complex"/>
    <property type="evidence" value="ECO:0007669"/>
    <property type="project" value="TreeGrafter"/>
</dbReference>
<name>A0A8H7LAT1_9ASCO</name>
<feature type="region of interest" description="Disordered" evidence="2">
    <location>
        <begin position="31"/>
        <end position="75"/>
    </location>
</feature>
<dbReference type="Pfam" id="PF21730">
    <property type="entry name" value="Vma22_CCDC115"/>
    <property type="match status" value="2"/>
</dbReference>
<evidence type="ECO:0000313" key="3">
    <source>
        <dbReference type="EMBL" id="KAF8003161.1"/>
    </source>
</evidence>
<dbReference type="EMBL" id="JACBPP010000003">
    <property type="protein sequence ID" value="KAF8003161.1"/>
    <property type="molecule type" value="Genomic_DNA"/>
</dbReference>
<dbReference type="Proteomes" id="UP000649328">
    <property type="component" value="Unassembled WGS sequence"/>
</dbReference>
<evidence type="ECO:0000313" key="4">
    <source>
        <dbReference type="Proteomes" id="UP000649328"/>
    </source>
</evidence>
<accession>A0A8H7LAT1</accession>
<sequence length="342" mass="38279">MPQNPRHTKAERLSLDTESIADKLQKLTVNSDASGILTNDLEKGNDLTDDEKNDKVETPKGASSEPTAKVHGKLEDEDENNIKISPKEEFLHDFVELGPDSGILGEDENGTGFSVEDEKTFRLLRLLDVYEILANGSLSKTLTQGFLDLSRANYHGSQRYNMDSIDMRPRDATTVVEKNTGKFIIRDEWQIYKQNRDNLEKVGKETKLKKSDDNETVQSIASSGQNSKPEAEPIIKSEKASEENTGASSSALATNEVRNRKQKLATSKNSAKDVPFVENEISESQSEKPPQDPVHQFGRLVPYQLRNAQKHFLDALAESVKLLNLQREILELVSDLLPNEMN</sequence>